<protein>
    <submittedName>
        <fullName evidence="1">Uncharacterized protein</fullName>
    </submittedName>
</protein>
<proteinExistence type="predicted"/>
<sequence>MRDIKLTDTLDFFRTDIMTLQRLLFNTVENIDINDKEKAFSKDVETMLYLIDKLGEEVIAVDAKEKNNGNVLIDDLSTLTEKIIILESFLTDTLKQIDSENKDDALTGDIAKTYYLIDQLDKEVSKLAIEISERL</sequence>
<dbReference type="RefSeq" id="WP_044004667.1">
    <property type="nucleotide sequence ID" value="NZ_CP007646.1"/>
</dbReference>
<dbReference type="AlphaFoldDB" id="A0A089QGW8"/>
<name>A0A089QGW8_9LACO</name>
<evidence type="ECO:0000313" key="1">
    <source>
        <dbReference type="EMBL" id="AIR10221.1"/>
    </source>
</evidence>
<reference evidence="1 2" key="1">
    <citation type="journal article" date="2014" name="BMC Genomics">
        <title>Unusual genome complexity in Lactobacillus salivarius JCM1046.</title>
        <authorList>
            <person name="Raftis E.J."/>
            <person name="Forde B.M."/>
            <person name="Claesson M.J."/>
            <person name="O'Toole P.W."/>
        </authorList>
    </citation>
    <scope>NUCLEOTIDE SEQUENCE [LARGE SCALE GENOMIC DNA]</scope>
    <source>
        <strain evidence="1 2">JCM1046</strain>
    </source>
</reference>
<evidence type="ECO:0000313" key="2">
    <source>
        <dbReference type="Proteomes" id="UP000029488"/>
    </source>
</evidence>
<dbReference type="KEGG" id="lsj:LSJ_0523c"/>
<gene>
    <name evidence="1" type="ORF">LSJ_0523c</name>
</gene>
<accession>A0A089QGW8</accession>
<organism evidence="1 2">
    <name type="scientific">Ligilactobacillus salivarius</name>
    <dbReference type="NCBI Taxonomy" id="1624"/>
    <lineage>
        <taxon>Bacteria</taxon>
        <taxon>Bacillati</taxon>
        <taxon>Bacillota</taxon>
        <taxon>Bacilli</taxon>
        <taxon>Lactobacillales</taxon>
        <taxon>Lactobacillaceae</taxon>
        <taxon>Ligilactobacillus</taxon>
    </lineage>
</organism>
<dbReference type="EMBL" id="CP007646">
    <property type="protein sequence ID" value="AIR10221.1"/>
    <property type="molecule type" value="Genomic_DNA"/>
</dbReference>
<dbReference type="Proteomes" id="UP000029488">
    <property type="component" value="Chromosome"/>
</dbReference>